<reference evidence="1" key="2">
    <citation type="submission" date="2013-05" db="EMBL/GenBank/DDBJ databases">
        <authorList>
            <person name="Carter J.-M."/>
            <person name="Baker S.C."/>
            <person name="Pink R."/>
            <person name="Carter D.R.F."/>
            <person name="Collins A."/>
            <person name="Tomlin J."/>
            <person name="Gibbs M."/>
            <person name="Breuker C.J."/>
        </authorList>
    </citation>
    <scope>NUCLEOTIDE SEQUENCE</scope>
    <source>
        <tissue evidence="1">Ovary</tissue>
    </source>
</reference>
<proteinExistence type="predicted"/>
<name>S4NUR1_9NEOP</name>
<dbReference type="AlphaFoldDB" id="S4NUR1"/>
<dbReference type="EMBL" id="GAIX01010074">
    <property type="protein sequence ID" value="JAA82486.1"/>
    <property type="molecule type" value="Transcribed_RNA"/>
</dbReference>
<accession>S4NUR1</accession>
<feature type="non-terminal residue" evidence="1">
    <location>
        <position position="1"/>
    </location>
</feature>
<sequence length="70" mass="8507">NVFTDSCYGCVSTPNKRIKIHQYIFSYVFLRNYLDILQDIFRKTAIVRVSLFKRIHRNSRHTKLSIFWTH</sequence>
<organism evidence="1">
    <name type="scientific">Pararge aegeria</name>
    <name type="common">speckled wood butterfly</name>
    <dbReference type="NCBI Taxonomy" id="116150"/>
    <lineage>
        <taxon>Eukaryota</taxon>
        <taxon>Metazoa</taxon>
        <taxon>Ecdysozoa</taxon>
        <taxon>Arthropoda</taxon>
        <taxon>Hexapoda</taxon>
        <taxon>Insecta</taxon>
        <taxon>Pterygota</taxon>
        <taxon>Neoptera</taxon>
        <taxon>Endopterygota</taxon>
        <taxon>Lepidoptera</taxon>
        <taxon>Glossata</taxon>
        <taxon>Ditrysia</taxon>
        <taxon>Papilionoidea</taxon>
        <taxon>Nymphalidae</taxon>
        <taxon>Satyrinae</taxon>
        <taxon>Satyrini</taxon>
        <taxon>Parargina</taxon>
        <taxon>Pararge</taxon>
    </lineage>
</organism>
<evidence type="ECO:0000313" key="1">
    <source>
        <dbReference type="EMBL" id="JAA82486.1"/>
    </source>
</evidence>
<reference evidence="1" key="1">
    <citation type="journal article" date="2013" name="BMC Genomics">
        <title>Unscrambling butterfly oogenesis.</title>
        <authorList>
            <person name="Carter J.M."/>
            <person name="Baker S.C."/>
            <person name="Pink R."/>
            <person name="Carter D.R."/>
            <person name="Collins A."/>
            <person name="Tomlin J."/>
            <person name="Gibbs M."/>
            <person name="Breuker C.J."/>
        </authorList>
    </citation>
    <scope>NUCLEOTIDE SEQUENCE</scope>
    <source>
        <tissue evidence="1">Ovary</tissue>
    </source>
</reference>
<protein>
    <submittedName>
        <fullName evidence="1">Uncharacterized protein</fullName>
    </submittedName>
</protein>